<organism evidence="2 3">
    <name type="scientific">Massilia agrisoli</name>
    <dbReference type="NCBI Taxonomy" id="2892444"/>
    <lineage>
        <taxon>Bacteria</taxon>
        <taxon>Pseudomonadati</taxon>
        <taxon>Pseudomonadota</taxon>
        <taxon>Betaproteobacteria</taxon>
        <taxon>Burkholderiales</taxon>
        <taxon>Oxalobacteraceae</taxon>
        <taxon>Telluria group</taxon>
        <taxon>Massilia</taxon>
    </lineage>
</organism>
<dbReference type="Proteomes" id="UP001198701">
    <property type="component" value="Unassembled WGS sequence"/>
</dbReference>
<feature type="compositionally biased region" description="Basic residues" evidence="1">
    <location>
        <begin position="170"/>
        <end position="179"/>
    </location>
</feature>
<keyword evidence="3" id="KW-1185">Reference proteome</keyword>
<dbReference type="EMBL" id="JAJHPV010000002">
    <property type="protein sequence ID" value="MCC6069526.1"/>
    <property type="molecule type" value="Genomic_DNA"/>
</dbReference>
<reference evidence="2 3" key="1">
    <citation type="submission" date="2021-11" db="EMBL/GenBank/DDBJ databases">
        <authorList>
            <person name="Huq M.A."/>
        </authorList>
    </citation>
    <scope>NUCLEOTIDE SEQUENCE [LARGE SCALE GENOMIC DNA]</scope>
    <source>
        <strain evidence="2 3">MAHUQ-52</strain>
    </source>
</reference>
<name>A0ABS8INN3_9BURK</name>
<evidence type="ECO:0000256" key="1">
    <source>
        <dbReference type="SAM" id="MobiDB-lite"/>
    </source>
</evidence>
<protein>
    <submittedName>
        <fullName evidence="2">Uncharacterized protein</fullName>
    </submittedName>
</protein>
<comment type="caution">
    <text evidence="2">The sequence shown here is derived from an EMBL/GenBank/DDBJ whole genome shotgun (WGS) entry which is preliminary data.</text>
</comment>
<feature type="compositionally biased region" description="Gly residues" evidence="1">
    <location>
        <begin position="150"/>
        <end position="160"/>
    </location>
</feature>
<sequence>MSDTPLAADPVALQLPFLDRAVGFEHGVEVAEQQQALALLAVAGGKQVAGALHGGRHLDPAGRKAQFVELFTEDLAHFAHAGVVHGAAVDVDAAFEQGQRGRRARPDCGDDALFDRRQLLGVGGAGGQGGQQGKDEGARFHKLGFPIRSGSGGHGQGGAWCGPPSGSTSVKRRRQSTAR</sequence>
<feature type="region of interest" description="Disordered" evidence="1">
    <location>
        <begin position="146"/>
        <end position="179"/>
    </location>
</feature>
<dbReference type="RefSeq" id="WP_229430458.1">
    <property type="nucleotide sequence ID" value="NZ_JAJHPV010000002.1"/>
</dbReference>
<evidence type="ECO:0000313" key="2">
    <source>
        <dbReference type="EMBL" id="MCC6069526.1"/>
    </source>
</evidence>
<evidence type="ECO:0000313" key="3">
    <source>
        <dbReference type="Proteomes" id="UP001198701"/>
    </source>
</evidence>
<proteinExistence type="predicted"/>
<accession>A0ABS8INN3</accession>
<gene>
    <name evidence="2" type="ORF">LMJ30_00945</name>
</gene>